<feature type="domain" description="ATP-grasp" evidence="5">
    <location>
        <begin position="120"/>
        <end position="309"/>
    </location>
</feature>
<gene>
    <name evidence="6" type="ORF">EDD57_10832</name>
</gene>
<dbReference type="InterPro" id="IPR013815">
    <property type="entry name" value="ATP_grasp_subdomain_1"/>
</dbReference>
<dbReference type="Gene3D" id="3.40.50.20">
    <property type="match status" value="1"/>
</dbReference>
<dbReference type="EMBL" id="SLXV01000008">
    <property type="protein sequence ID" value="TCP69464.1"/>
    <property type="molecule type" value="Genomic_DNA"/>
</dbReference>
<evidence type="ECO:0000256" key="2">
    <source>
        <dbReference type="ARBA" id="ARBA00022741"/>
    </source>
</evidence>
<evidence type="ECO:0000256" key="3">
    <source>
        <dbReference type="ARBA" id="ARBA00022840"/>
    </source>
</evidence>
<keyword evidence="7" id="KW-1185">Reference proteome</keyword>
<keyword evidence="1" id="KW-0436">Ligase</keyword>
<dbReference type="GO" id="GO:0046872">
    <property type="term" value="F:metal ion binding"/>
    <property type="evidence" value="ECO:0007669"/>
    <property type="project" value="InterPro"/>
</dbReference>
<dbReference type="PANTHER" id="PTHR43585:SF2">
    <property type="entry name" value="ATP-GRASP ENZYME FSQD"/>
    <property type="match status" value="1"/>
</dbReference>
<name>A0A4V2SYB3_9BACL</name>
<dbReference type="Gene3D" id="3.30.1490.20">
    <property type="entry name" value="ATP-grasp fold, A domain"/>
    <property type="match status" value="1"/>
</dbReference>
<dbReference type="PANTHER" id="PTHR43585">
    <property type="entry name" value="FUMIPYRROLE BIOSYNTHESIS PROTEIN C"/>
    <property type="match status" value="1"/>
</dbReference>
<evidence type="ECO:0000256" key="1">
    <source>
        <dbReference type="ARBA" id="ARBA00022598"/>
    </source>
</evidence>
<evidence type="ECO:0000313" key="6">
    <source>
        <dbReference type="EMBL" id="TCP69464.1"/>
    </source>
</evidence>
<dbReference type="InterPro" id="IPR052032">
    <property type="entry name" value="ATP-dep_AA_Ligase"/>
</dbReference>
<evidence type="ECO:0000259" key="5">
    <source>
        <dbReference type="PROSITE" id="PS50975"/>
    </source>
</evidence>
<evidence type="ECO:0000256" key="4">
    <source>
        <dbReference type="PROSITE-ProRule" id="PRU00409"/>
    </source>
</evidence>
<dbReference type="OrthoDB" id="2210549at2"/>
<dbReference type="Pfam" id="PF13535">
    <property type="entry name" value="ATP-grasp_4"/>
    <property type="match status" value="1"/>
</dbReference>
<accession>A0A4V2SYB3</accession>
<dbReference type="SUPFAM" id="SSF56059">
    <property type="entry name" value="Glutathione synthetase ATP-binding domain-like"/>
    <property type="match status" value="1"/>
</dbReference>
<reference evidence="6 7" key="1">
    <citation type="submission" date="2019-03" db="EMBL/GenBank/DDBJ databases">
        <title>Genomic Encyclopedia of Type Strains, Phase IV (KMG-IV): sequencing the most valuable type-strain genomes for metagenomic binning, comparative biology and taxonomic classification.</title>
        <authorList>
            <person name="Goeker M."/>
        </authorList>
    </citation>
    <scope>NUCLEOTIDE SEQUENCE [LARGE SCALE GENOMIC DNA]</scope>
    <source>
        <strain evidence="6 7">DSM 46831</strain>
    </source>
</reference>
<keyword evidence="3 4" id="KW-0067">ATP-binding</keyword>
<proteinExistence type="predicted"/>
<dbReference type="GO" id="GO:0005524">
    <property type="term" value="F:ATP binding"/>
    <property type="evidence" value="ECO:0007669"/>
    <property type="project" value="UniProtKB-UniRule"/>
</dbReference>
<dbReference type="GO" id="GO:0016874">
    <property type="term" value="F:ligase activity"/>
    <property type="evidence" value="ECO:0007669"/>
    <property type="project" value="UniProtKB-KW"/>
</dbReference>
<dbReference type="Gene3D" id="3.30.470.20">
    <property type="entry name" value="ATP-grasp fold, B domain"/>
    <property type="match status" value="1"/>
</dbReference>
<dbReference type="InterPro" id="IPR011761">
    <property type="entry name" value="ATP-grasp"/>
</dbReference>
<evidence type="ECO:0000313" key="7">
    <source>
        <dbReference type="Proteomes" id="UP000294746"/>
    </source>
</evidence>
<protein>
    <submittedName>
        <fullName evidence="6">ATP-grasp domain-containing protein</fullName>
    </submittedName>
</protein>
<sequence>MKTNQNIVIMNRWSDDYGNYAILLDHHQNNVSYIVNAGGAVYLDNHPEIPNYAQVVTDLKDVEEVSSAIDNIISRFGKIDVLIALSENDILVAGKMRDRYAIKGLSLQDTLRFIDKIEMKKSFVGTKVAIPRYLEDLTEKSLLDFVSETGFPVVLKPRTGAASAGVKIIPDMEQLEAAMKEIDIHTYECEEYIEGPIVHIDGIMKNGELVFVKTSRYLNTCYDYTLGKSVGSIIISDEQRSKKFGDFAEEVMKTLRLDNGVFHLEAILREGDEPVFLELGARQGGGEVVPLMRLLYDVDLVRALFQSQLGEEIEVSPRETPFVSGFLLVPEPKEVPCKVVKVSKVEGLSTLSYQYIPEVDSILDGKGGYYFNAGKFAFIGREEDIESDLLRAMNEYEIVTEPIA</sequence>
<keyword evidence="2 4" id="KW-0547">Nucleotide-binding</keyword>
<dbReference type="Proteomes" id="UP000294746">
    <property type="component" value="Unassembled WGS sequence"/>
</dbReference>
<organism evidence="6 7">
    <name type="scientific">Baia soyae</name>
    <dbReference type="NCBI Taxonomy" id="1544746"/>
    <lineage>
        <taxon>Bacteria</taxon>
        <taxon>Bacillati</taxon>
        <taxon>Bacillota</taxon>
        <taxon>Bacilli</taxon>
        <taxon>Bacillales</taxon>
        <taxon>Thermoactinomycetaceae</taxon>
        <taxon>Baia</taxon>
    </lineage>
</organism>
<dbReference type="AlphaFoldDB" id="A0A4V2SYB3"/>
<comment type="caution">
    <text evidence="6">The sequence shown here is derived from an EMBL/GenBank/DDBJ whole genome shotgun (WGS) entry which is preliminary data.</text>
</comment>
<dbReference type="RefSeq" id="WP_131848241.1">
    <property type="nucleotide sequence ID" value="NZ_SLXV01000008.1"/>
</dbReference>
<dbReference type="PROSITE" id="PS50975">
    <property type="entry name" value="ATP_GRASP"/>
    <property type="match status" value="1"/>
</dbReference>